<evidence type="ECO:0000313" key="7">
    <source>
        <dbReference type="EMBL" id="KMW22330.1"/>
    </source>
</evidence>
<dbReference type="Gene3D" id="3.30.450.40">
    <property type="match status" value="1"/>
</dbReference>
<dbReference type="InterPro" id="IPR029016">
    <property type="entry name" value="GAF-like_dom_sf"/>
</dbReference>
<dbReference type="PROSITE" id="PS00676">
    <property type="entry name" value="SIGMA54_INTERACT_2"/>
    <property type="match status" value="1"/>
</dbReference>
<sequence>MKRILMKMQETAQRYVEILAEILKVDVTIIDANCIRIAGSGRMRNRIGDMSSYGYVVKSAIEHKELTIMDDPKKSGICRVCPKLSVCDNICEVWLPLCVDEEVIGVLGFVCFEESQKQHFFGNREVFIRFLNQFGELLESKAKDILNEGRNQNVILLLENILNKVDSGILVMDQNLKISRINQAGKKLLFIQELNHKLPPITFHETGNQVQDLLEYSLQIGGFTYLLAGRFYDLDMEEYRKLFVFQKADLTSDENDGAGVRVKPRELNRILGVSSAVVSIREKIQIVAPSVSNVLITGESGTGKELVAVALHGESDRSNYPFVAVNCASIPENLLESELFGYVKGAFTGADAKGRTGLFEAANGGTVFLDEIGDMPLYLQVKLLRVLENREITRLGSNQTVKIDVRLVAATNKDIESMIQAGEFREDLYYRLNVIPMALSPLRERKEDIRVIATSFIERYSAVLNKMVRGIDEDFWRYLERYEWPGNIRELQNTIEYVMNMMPYSGMLEGSLLPGKFFQTNGTVRVEEAIEDLNLENMERQMIKRALAIYGVSPEAKKMIAGKLGIGIATLYRKIKVYKL</sequence>
<dbReference type="OrthoDB" id="9764280at2"/>
<dbReference type="GO" id="GO:0005524">
    <property type="term" value="F:ATP binding"/>
    <property type="evidence" value="ECO:0007669"/>
    <property type="project" value="UniProtKB-KW"/>
</dbReference>
<keyword evidence="3" id="KW-0805">Transcription regulation</keyword>
<evidence type="ECO:0000256" key="2">
    <source>
        <dbReference type="ARBA" id="ARBA00022840"/>
    </source>
</evidence>
<dbReference type="PROSITE" id="PS50045">
    <property type="entry name" value="SIGMA54_INTERACT_4"/>
    <property type="match status" value="1"/>
</dbReference>
<dbReference type="PANTHER" id="PTHR32071:SF57">
    <property type="entry name" value="C4-DICARBOXYLATE TRANSPORT TRANSCRIPTIONAL REGULATORY PROTEIN DCTD"/>
    <property type="match status" value="1"/>
</dbReference>
<dbReference type="Gene3D" id="3.40.50.300">
    <property type="entry name" value="P-loop containing nucleotide triphosphate hydrolases"/>
    <property type="match status" value="1"/>
</dbReference>
<dbReference type="InterPro" id="IPR003593">
    <property type="entry name" value="AAA+_ATPase"/>
</dbReference>
<dbReference type="InterPro" id="IPR027417">
    <property type="entry name" value="P-loop_NTPase"/>
</dbReference>
<dbReference type="InterPro" id="IPR058031">
    <property type="entry name" value="AAA_lid_NorR"/>
</dbReference>
<evidence type="ECO:0000256" key="4">
    <source>
        <dbReference type="ARBA" id="ARBA00023125"/>
    </source>
</evidence>
<keyword evidence="4" id="KW-0238">DNA-binding</keyword>
<evidence type="ECO:0000256" key="1">
    <source>
        <dbReference type="ARBA" id="ARBA00022741"/>
    </source>
</evidence>
<dbReference type="FunFam" id="3.40.50.300:FF:000006">
    <property type="entry name" value="DNA-binding transcriptional regulator NtrC"/>
    <property type="match status" value="1"/>
</dbReference>
<dbReference type="Gene3D" id="1.10.10.60">
    <property type="entry name" value="Homeodomain-like"/>
    <property type="match status" value="1"/>
</dbReference>
<dbReference type="Proteomes" id="UP000037392">
    <property type="component" value="Unassembled WGS sequence"/>
</dbReference>
<dbReference type="InterPro" id="IPR025662">
    <property type="entry name" value="Sigma_54_int_dom_ATP-bd_1"/>
</dbReference>
<evidence type="ECO:0000256" key="3">
    <source>
        <dbReference type="ARBA" id="ARBA00023015"/>
    </source>
</evidence>
<dbReference type="InterPro" id="IPR025943">
    <property type="entry name" value="Sigma_54_int_dom_ATP-bd_2"/>
</dbReference>
<evidence type="ECO:0000313" key="8">
    <source>
        <dbReference type="Proteomes" id="UP000037392"/>
    </source>
</evidence>
<dbReference type="InterPro" id="IPR002078">
    <property type="entry name" value="Sigma_54_int"/>
</dbReference>
<name>A0A0J9F261_9FIRM</name>
<dbReference type="InterPro" id="IPR025944">
    <property type="entry name" value="Sigma_54_int_dom_CS"/>
</dbReference>
<proteinExistence type="predicted"/>
<dbReference type="CDD" id="cd00009">
    <property type="entry name" value="AAA"/>
    <property type="match status" value="1"/>
</dbReference>
<keyword evidence="2" id="KW-0067">ATP-binding</keyword>
<organism evidence="7 8">
    <name type="scientific">[Clostridium] citroniae WAL-19142</name>
    <dbReference type="NCBI Taxonomy" id="742734"/>
    <lineage>
        <taxon>Bacteria</taxon>
        <taxon>Bacillati</taxon>
        <taxon>Bacillota</taxon>
        <taxon>Clostridia</taxon>
        <taxon>Lachnospirales</taxon>
        <taxon>Lachnospiraceae</taxon>
        <taxon>Enterocloster</taxon>
    </lineage>
</organism>
<dbReference type="AlphaFoldDB" id="A0A0J9F261"/>
<dbReference type="PROSITE" id="PS00688">
    <property type="entry name" value="SIGMA54_INTERACT_3"/>
    <property type="match status" value="1"/>
</dbReference>
<accession>A0A0J9F261</accession>
<evidence type="ECO:0000259" key="6">
    <source>
        <dbReference type="PROSITE" id="PS50045"/>
    </source>
</evidence>
<dbReference type="PROSITE" id="PS00675">
    <property type="entry name" value="SIGMA54_INTERACT_1"/>
    <property type="match status" value="1"/>
</dbReference>
<dbReference type="SUPFAM" id="SSF52540">
    <property type="entry name" value="P-loop containing nucleoside triphosphate hydrolases"/>
    <property type="match status" value="1"/>
</dbReference>
<comment type="caution">
    <text evidence="7">The sequence shown here is derived from an EMBL/GenBank/DDBJ whole genome shotgun (WGS) entry which is preliminary data.</text>
</comment>
<protein>
    <recommendedName>
        <fullName evidence="6">Sigma-54 factor interaction domain-containing protein</fullName>
    </recommendedName>
</protein>
<keyword evidence="1" id="KW-0547">Nucleotide-binding</keyword>
<dbReference type="PATRIC" id="fig|742734.4.peg.1499"/>
<feature type="domain" description="Sigma-54 factor interaction" evidence="6">
    <location>
        <begin position="270"/>
        <end position="500"/>
    </location>
</feature>
<dbReference type="GO" id="GO:0006355">
    <property type="term" value="P:regulation of DNA-templated transcription"/>
    <property type="evidence" value="ECO:0007669"/>
    <property type="project" value="InterPro"/>
</dbReference>
<dbReference type="RefSeq" id="WP_048929497.1">
    <property type="nucleotide sequence ID" value="NZ_KQ235876.1"/>
</dbReference>
<dbReference type="GeneID" id="93166756"/>
<dbReference type="EMBL" id="ADLK01000010">
    <property type="protein sequence ID" value="KMW22330.1"/>
    <property type="molecule type" value="Genomic_DNA"/>
</dbReference>
<dbReference type="GO" id="GO:0003677">
    <property type="term" value="F:DNA binding"/>
    <property type="evidence" value="ECO:0007669"/>
    <property type="project" value="UniProtKB-KW"/>
</dbReference>
<reference evidence="7 8" key="1">
    <citation type="submission" date="2011-04" db="EMBL/GenBank/DDBJ databases">
        <title>The Genome Sequence of Clostridium citroniae WAL-19142.</title>
        <authorList>
            <consortium name="The Broad Institute Genome Sequencing Platform"/>
            <person name="Earl A."/>
            <person name="Ward D."/>
            <person name="Feldgarden M."/>
            <person name="Gevers D."/>
            <person name="Warren Y.A."/>
            <person name="Tyrrell K.L."/>
            <person name="Citron D.M."/>
            <person name="Goldstein E.J."/>
            <person name="Daigneault M."/>
            <person name="Allen-Vercoe E."/>
            <person name="Young S.K."/>
            <person name="Zeng Q."/>
            <person name="Gargeya S."/>
            <person name="Fitzgerald M."/>
            <person name="Haas B."/>
            <person name="Abouelleil A."/>
            <person name="Alvarado L."/>
            <person name="Arachchi H.M."/>
            <person name="Berlin A."/>
            <person name="Brown A."/>
            <person name="Chapman S.B."/>
            <person name="Chen Z."/>
            <person name="Dunbar C."/>
            <person name="Freedman E."/>
            <person name="Gearin G."/>
            <person name="Gellesch M."/>
            <person name="Goldberg J."/>
            <person name="Griggs A."/>
            <person name="Gujja S."/>
            <person name="Heilman E.R."/>
            <person name="Heiman D."/>
            <person name="Howarth C."/>
            <person name="Larson L."/>
            <person name="Lui A."/>
            <person name="MacDonald P.J."/>
            <person name="Mehta T."/>
            <person name="Montmayeur A."/>
            <person name="Murphy C."/>
            <person name="Neiman D."/>
            <person name="Pearson M."/>
            <person name="Priest M."/>
            <person name="Roberts A."/>
            <person name="Saif S."/>
            <person name="Shea T."/>
            <person name="Shenoy N."/>
            <person name="Sisk P."/>
            <person name="Stolte C."/>
            <person name="Sykes S."/>
            <person name="White J."/>
            <person name="Yandava C."/>
            <person name="Wortman J."/>
            <person name="Nusbaum C."/>
            <person name="Birren B."/>
        </authorList>
    </citation>
    <scope>NUCLEOTIDE SEQUENCE [LARGE SCALE GENOMIC DNA]</scope>
    <source>
        <strain evidence="7 8">WAL-19142</strain>
    </source>
</reference>
<dbReference type="Pfam" id="PF00158">
    <property type="entry name" value="Sigma54_activat"/>
    <property type="match status" value="1"/>
</dbReference>
<keyword evidence="5" id="KW-0804">Transcription</keyword>
<gene>
    <name evidence="7" type="ORF">HMPREF9470_01399</name>
</gene>
<dbReference type="Pfam" id="PF25601">
    <property type="entry name" value="AAA_lid_14"/>
    <property type="match status" value="1"/>
</dbReference>
<dbReference type="Gene3D" id="1.10.8.60">
    <property type="match status" value="1"/>
</dbReference>
<dbReference type="PANTHER" id="PTHR32071">
    <property type="entry name" value="TRANSCRIPTIONAL REGULATORY PROTEIN"/>
    <property type="match status" value="1"/>
</dbReference>
<evidence type="ECO:0000256" key="5">
    <source>
        <dbReference type="ARBA" id="ARBA00023163"/>
    </source>
</evidence>
<dbReference type="SMART" id="SM00382">
    <property type="entry name" value="AAA"/>
    <property type="match status" value="1"/>
</dbReference>